<gene>
    <name evidence="1" type="ORF">HK099_003250</name>
</gene>
<dbReference type="EMBL" id="JADGJW010002157">
    <property type="protein sequence ID" value="KAJ3199243.1"/>
    <property type="molecule type" value="Genomic_DNA"/>
</dbReference>
<evidence type="ECO:0000313" key="2">
    <source>
        <dbReference type="Proteomes" id="UP001211065"/>
    </source>
</evidence>
<accession>A0AAD5TUF3</accession>
<feature type="non-terminal residue" evidence="1">
    <location>
        <position position="278"/>
    </location>
</feature>
<name>A0AAD5TUF3_9FUNG</name>
<protein>
    <submittedName>
        <fullName evidence="1">Uncharacterized protein</fullName>
    </submittedName>
</protein>
<proteinExistence type="predicted"/>
<feature type="non-terminal residue" evidence="1">
    <location>
        <position position="1"/>
    </location>
</feature>
<keyword evidence="2" id="KW-1185">Reference proteome</keyword>
<reference evidence="1" key="1">
    <citation type="submission" date="2020-05" db="EMBL/GenBank/DDBJ databases">
        <title>Phylogenomic resolution of chytrid fungi.</title>
        <authorList>
            <person name="Stajich J.E."/>
            <person name="Amses K."/>
            <person name="Simmons R."/>
            <person name="Seto K."/>
            <person name="Myers J."/>
            <person name="Bonds A."/>
            <person name="Quandt C.A."/>
            <person name="Barry K."/>
            <person name="Liu P."/>
            <person name="Grigoriev I."/>
            <person name="Longcore J.E."/>
            <person name="James T.Y."/>
        </authorList>
    </citation>
    <scope>NUCLEOTIDE SEQUENCE</scope>
    <source>
        <strain evidence="1">JEL0476</strain>
    </source>
</reference>
<dbReference type="AlphaFoldDB" id="A0AAD5TUF3"/>
<dbReference type="Proteomes" id="UP001211065">
    <property type="component" value="Unassembled WGS sequence"/>
</dbReference>
<comment type="caution">
    <text evidence="1">The sequence shown here is derived from an EMBL/GenBank/DDBJ whole genome shotgun (WGS) entry which is preliminary data.</text>
</comment>
<sequence length="278" mass="32553">ITVFTDFTYMEADDIKQLLKECLVSDIEISLQQELCHFLQGRPRFFTSFLSRLMMNKEHKKNSNEVIRDVFEQYRNLMTSAEKKGYIGSIYNHWEKHFYSTVTKLNRGDEYLKTAKLTSDILLNVCLQNLFSKEKLNYLEFSPDLADMVSTALVMIKEVESGYQCYMAEPMTILAGLNCFNNETHGDVMMEYFCNLLFSRYEGTLNQSSQARGLLMELVIALQFLRGWWLQKDKDKKNVFESYLPKKCFDIQRPVGVINCRNVNMVNDNDFLTNLQKP</sequence>
<evidence type="ECO:0000313" key="1">
    <source>
        <dbReference type="EMBL" id="KAJ3199243.1"/>
    </source>
</evidence>
<organism evidence="1 2">
    <name type="scientific">Clydaea vesicula</name>
    <dbReference type="NCBI Taxonomy" id="447962"/>
    <lineage>
        <taxon>Eukaryota</taxon>
        <taxon>Fungi</taxon>
        <taxon>Fungi incertae sedis</taxon>
        <taxon>Chytridiomycota</taxon>
        <taxon>Chytridiomycota incertae sedis</taxon>
        <taxon>Chytridiomycetes</taxon>
        <taxon>Lobulomycetales</taxon>
        <taxon>Lobulomycetaceae</taxon>
        <taxon>Clydaea</taxon>
    </lineage>
</organism>